<dbReference type="PANTHER" id="PTHR45947:SF3">
    <property type="entry name" value="SULFOQUINOVOSYL TRANSFERASE SQD2"/>
    <property type="match status" value="1"/>
</dbReference>
<dbReference type="Proteomes" id="UP001227162">
    <property type="component" value="Unassembled WGS sequence"/>
</dbReference>
<reference evidence="2" key="1">
    <citation type="submission" date="2022-07" db="EMBL/GenBank/DDBJ databases">
        <authorList>
            <person name="Otstavnykh N."/>
            <person name="Isaeva M."/>
            <person name="Bystritskaya E."/>
        </authorList>
    </citation>
    <scope>NUCLEOTIDE SEQUENCE</scope>
    <source>
        <strain evidence="2">10Alg 79</strain>
    </source>
</reference>
<sequence length="339" mass="36653">MSALPHVLHLVDDATPGGVTRVLAHIQSCPLMAKAGRHSVRVISRTGQLPKCDADMIVSHLSLNWRRMPALIGFRARHATTPLIHVEHSYTAMFTAINVRSKLRFFTMLRTAYALFDTVVAVSDAQAKWLTERRLVSSQSLRVIAPVVDLAGFRALPAPQGTPKVIGAIGRLHRQKGFDVLIKAFRALPNPDLALHIHGTGPDEDALKALAGDDPRIRFFGHAQRSEDVMETVDIVAMPSRWEAFGLVALEARAAGRPLICAPSDGLSMSAGPNARYVKGLGATAWSAALLDMVQQVSPLSETDRVSACESEFAASWQDLIDRHTSPAGETGTVLVQAA</sequence>
<dbReference type="AlphaFoldDB" id="A0AAJ1U8W9"/>
<feature type="domain" description="Glycosyltransferase subfamily 4-like N-terminal" evidence="1">
    <location>
        <begin position="37"/>
        <end position="150"/>
    </location>
</feature>
<dbReference type="Pfam" id="PF13692">
    <property type="entry name" value="Glyco_trans_1_4"/>
    <property type="match status" value="1"/>
</dbReference>
<dbReference type="PANTHER" id="PTHR45947">
    <property type="entry name" value="SULFOQUINOVOSYL TRANSFERASE SQD2"/>
    <property type="match status" value="1"/>
</dbReference>
<accession>A0AAJ1U8W9</accession>
<dbReference type="GO" id="GO:0016757">
    <property type="term" value="F:glycosyltransferase activity"/>
    <property type="evidence" value="ECO:0007669"/>
    <property type="project" value="UniProtKB-KW"/>
</dbReference>
<dbReference type="EMBL" id="JANFFA010000003">
    <property type="protein sequence ID" value="MDQ2094940.1"/>
    <property type="molecule type" value="Genomic_DNA"/>
</dbReference>
<dbReference type="Gene3D" id="3.40.50.2000">
    <property type="entry name" value="Glycogen Phosphorylase B"/>
    <property type="match status" value="2"/>
</dbReference>
<gene>
    <name evidence="2" type="ORF">NOI20_12530</name>
</gene>
<evidence type="ECO:0000259" key="1">
    <source>
        <dbReference type="Pfam" id="PF13439"/>
    </source>
</evidence>
<dbReference type="InterPro" id="IPR050194">
    <property type="entry name" value="Glycosyltransferase_grp1"/>
</dbReference>
<dbReference type="EC" id="2.4.-.-" evidence="2"/>
<keyword evidence="2" id="KW-0808">Transferase</keyword>
<name>A0AAJ1U8W9_9RHOB</name>
<reference evidence="2" key="2">
    <citation type="submission" date="2023-04" db="EMBL/GenBank/DDBJ databases">
        <title>'Rhodoalgimonas zhirmunskyi' gen. nov., isolated from a red alga.</title>
        <authorList>
            <person name="Nedashkovskaya O.I."/>
            <person name="Otstavnykh N.Y."/>
            <person name="Bystritskaya E.P."/>
            <person name="Balabanova L.A."/>
            <person name="Isaeva M.P."/>
        </authorList>
    </citation>
    <scope>NUCLEOTIDE SEQUENCE</scope>
    <source>
        <strain evidence="2">10Alg 79</strain>
    </source>
</reference>
<evidence type="ECO:0000313" key="2">
    <source>
        <dbReference type="EMBL" id="MDQ2094940.1"/>
    </source>
</evidence>
<evidence type="ECO:0000313" key="3">
    <source>
        <dbReference type="Proteomes" id="UP001227162"/>
    </source>
</evidence>
<proteinExistence type="predicted"/>
<keyword evidence="3" id="KW-1185">Reference proteome</keyword>
<protein>
    <submittedName>
        <fullName evidence="2">Glycosyltransferase</fullName>
        <ecNumber evidence="2">2.4.-.-</ecNumber>
    </submittedName>
</protein>
<dbReference type="RefSeq" id="WP_317626546.1">
    <property type="nucleotide sequence ID" value="NZ_JANFFA010000003.1"/>
</dbReference>
<organism evidence="2 3">
    <name type="scientific">Rhodalgimonas zhirmunskyi</name>
    <dbReference type="NCBI Taxonomy" id="2964767"/>
    <lineage>
        <taxon>Bacteria</taxon>
        <taxon>Pseudomonadati</taxon>
        <taxon>Pseudomonadota</taxon>
        <taxon>Alphaproteobacteria</taxon>
        <taxon>Rhodobacterales</taxon>
        <taxon>Roseobacteraceae</taxon>
        <taxon>Rhodalgimonas</taxon>
    </lineage>
</organism>
<dbReference type="InterPro" id="IPR028098">
    <property type="entry name" value="Glyco_trans_4-like_N"/>
</dbReference>
<dbReference type="SUPFAM" id="SSF53756">
    <property type="entry name" value="UDP-Glycosyltransferase/glycogen phosphorylase"/>
    <property type="match status" value="1"/>
</dbReference>
<keyword evidence="2" id="KW-0328">Glycosyltransferase</keyword>
<comment type="caution">
    <text evidence="2">The sequence shown here is derived from an EMBL/GenBank/DDBJ whole genome shotgun (WGS) entry which is preliminary data.</text>
</comment>
<dbReference type="Pfam" id="PF13439">
    <property type="entry name" value="Glyco_transf_4"/>
    <property type="match status" value="1"/>
</dbReference>